<dbReference type="OrthoDB" id="1957331at2"/>
<dbReference type="PROSITE" id="PS50847">
    <property type="entry name" value="GRAM_POS_ANCHORING"/>
    <property type="match status" value="1"/>
</dbReference>
<keyword evidence="3" id="KW-0964">Secreted</keyword>
<gene>
    <name evidence="9" type="ORF">FTX54_001540</name>
</gene>
<evidence type="ECO:0000256" key="7">
    <source>
        <dbReference type="SAM" id="SignalP"/>
    </source>
</evidence>
<dbReference type="InterPro" id="IPR046720">
    <property type="entry name" value="DUF6612"/>
</dbReference>
<name>A0A5C7F6B1_9BACI</name>
<evidence type="ECO:0000256" key="5">
    <source>
        <dbReference type="ARBA" id="ARBA00023088"/>
    </source>
</evidence>
<keyword evidence="4 7" id="KW-0732">Signal</keyword>
<dbReference type="RefSeq" id="WP_147804217.1">
    <property type="nucleotide sequence ID" value="NZ_CP144914.1"/>
</dbReference>
<keyword evidence="6" id="KW-1133">Transmembrane helix</keyword>
<keyword evidence="10" id="KW-1185">Reference proteome</keyword>
<evidence type="ECO:0000256" key="1">
    <source>
        <dbReference type="ARBA" id="ARBA00004168"/>
    </source>
</evidence>
<accession>A0A5C7F6B1</accession>
<evidence type="ECO:0000259" key="8">
    <source>
        <dbReference type="PROSITE" id="PS50847"/>
    </source>
</evidence>
<feature type="chain" id="PRO_5044096804" evidence="7">
    <location>
        <begin position="25"/>
        <end position="312"/>
    </location>
</feature>
<feature type="signal peptide" evidence="7">
    <location>
        <begin position="1"/>
        <end position="24"/>
    </location>
</feature>
<dbReference type="Proteomes" id="UP000321816">
    <property type="component" value="Chromosome"/>
</dbReference>
<sequence length="312" mass="34748">MKKVSMTAALTAGALLAGASTAAAEDHSAEEVLKQSNEAMENLESFSSTMATEQTISDEMGDFNFQSTIEQDVFLDPFKLRQETTTTMEGAGEETLLSYWTEDGFFQEDGQGGWIKTADGTGDLEGMMYEPGTQIDEMQTWGDDLNLSEEDDYYVVTYAGDDFNFEDLMNQFSEMQGNETDGGMMEEMMGDVNISDVSYDLYIDKDNHYVVMMNSELTMEIEAEGETAEIEQSMEMEFHNFNDVEDFELPSEALEEAEDIEEIIDEELEEVEEEGDELPATASNQPLWTGVGLLFLVTAGGVLLTGRKTEKV</sequence>
<keyword evidence="2" id="KW-0134">Cell wall</keyword>
<feature type="domain" description="Gram-positive cocci surface proteins LPxTG" evidence="8">
    <location>
        <begin position="278"/>
        <end position="312"/>
    </location>
</feature>
<keyword evidence="6" id="KW-0812">Transmembrane</keyword>
<evidence type="ECO:0000256" key="2">
    <source>
        <dbReference type="ARBA" id="ARBA00022512"/>
    </source>
</evidence>
<evidence type="ECO:0000256" key="6">
    <source>
        <dbReference type="SAM" id="Phobius"/>
    </source>
</evidence>
<feature type="transmembrane region" description="Helical" evidence="6">
    <location>
        <begin position="287"/>
        <end position="306"/>
    </location>
</feature>
<keyword evidence="6" id="KW-0472">Membrane</keyword>
<evidence type="ECO:0000313" key="10">
    <source>
        <dbReference type="Proteomes" id="UP000321816"/>
    </source>
</evidence>
<dbReference type="InterPro" id="IPR019931">
    <property type="entry name" value="LPXTG_anchor"/>
</dbReference>
<dbReference type="Pfam" id="PF20316">
    <property type="entry name" value="DUF6612"/>
    <property type="match status" value="1"/>
</dbReference>
<comment type="subcellular location">
    <subcellularLocation>
        <location evidence="1">Secreted</location>
        <location evidence="1">Cell wall</location>
        <topology evidence="1">Peptidoglycan-anchor</topology>
    </subcellularLocation>
</comment>
<dbReference type="Gene3D" id="2.50.20.20">
    <property type="match status" value="1"/>
</dbReference>
<dbReference type="KEGG" id="ahal:FTX54_001540"/>
<protein>
    <submittedName>
        <fullName evidence="9">DUF6612 family protein</fullName>
    </submittedName>
</protein>
<dbReference type="EMBL" id="CP144914">
    <property type="protein sequence ID" value="WWD80277.1"/>
    <property type="molecule type" value="Genomic_DNA"/>
</dbReference>
<proteinExistence type="predicted"/>
<keyword evidence="5" id="KW-0572">Peptidoglycan-anchor</keyword>
<evidence type="ECO:0000313" key="9">
    <source>
        <dbReference type="EMBL" id="WWD80277.1"/>
    </source>
</evidence>
<organism evidence="9 10">
    <name type="scientific">Alkalicoccus halolimnae</name>
    <dbReference type="NCBI Taxonomy" id="1667239"/>
    <lineage>
        <taxon>Bacteria</taxon>
        <taxon>Bacillati</taxon>
        <taxon>Bacillota</taxon>
        <taxon>Bacilli</taxon>
        <taxon>Bacillales</taxon>
        <taxon>Bacillaceae</taxon>
        <taxon>Alkalicoccus</taxon>
    </lineage>
</organism>
<dbReference type="AlphaFoldDB" id="A0A5C7F6B1"/>
<reference evidence="9 10" key="1">
    <citation type="submission" date="2024-01" db="EMBL/GenBank/DDBJ databases">
        <title>Complete Genome Sequence of Alkalicoccus halolimnae BZ-SZ-XJ29T, a Moderately Halophilic Bacterium Isolated from a Salt Lake.</title>
        <authorList>
            <person name="Zhao B."/>
        </authorList>
    </citation>
    <scope>NUCLEOTIDE SEQUENCE [LARGE SCALE GENOMIC DNA]</scope>
    <source>
        <strain evidence="9 10">BZ-SZ-XJ29</strain>
    </source>
</reference>
<evidence type="ECO:0000256" key="4">
    <source>
        <dbReference type="ARBA" id="ARBA00022729"/>
    </source>
</evidence>
<evidence type="ECO:0000256" key="3">
    <source>
        <dbReference type="ARBA" id="ARBA00022525"/>
    </source>
</evidence>